<feature type="transmembrane region" description="Helical" evidence="2">
    <location>
        <begin position="259"/>
        <end position="280"/>
    </location>
</feature>
<dbReference type="SUPFAM" id="SSF81442">
    <property type="entry name" value="Cytochrome c oxidase subunit I-like"/>
    <property type="match status" value="1"/>
</dbReference>
<feature type="compositionally biased region" description="Low complexity" evidence="1">
    <location>
        <begin position="99"/>
        <end position="108"/>
    </location>
</feature>
<feature type="compositionally biased region" description="Polar residues" evidence="1">
    <location>
        <begin position="73"/>
        <end position="82"/>
    </location>
</feature>
<dbReference type="OrthoDB" id="4034134at2759"/>
<dbReference type="EMBL" id="ML995817">
    <property type="protein sequence ID" value="KAF2771890.1"/>
    <property type="molecule type" value="Genomic_DNA"/>
</dbReference>
<reference evidence="3" key="1">
    <citation type="journal article" date="2020" name="Stud. Mycol.">
        <title>101 Dothideomycetes genomes: a test case for predicting lifestyles and emergence of pathogens.</title>
        <authorList>
            <person name="Haridas S."/>
            <person name="Albert R."/>
            <person name="Binder M."/>
            <person name="Bloem J."/>
            <person name="Labutti K."/>
            <person name="Salamov A."/>
            <person name="Andreopoulos B."/>
            <person name="Baker S."/>
            <person name="Barry K."/>
            <person name="Bills G."/>
            <person name="Bluhm B."/>
            <person name="Cannon C."/>
            <person name="Castanera R."/>
            <person name="Culley D."/>
            <person name="Daum C."/>
            <person name="Ezra D."/>
            <person name="Gonzalez J."/>
            <person name="Henrissat B."/>
            <person name="Kuo A."/>
            <person name="Liang C."/>
            <person name="Lipzen A."/>
            <person name="Lutzoni F."/>
            <person name="Magnuson J."/>
            <person name="Mondo S."/>
            <person name="Nolan M."/>
            <person name="Ohm R."/>
            <person name="Pangilinan J."/>
            <person name="Park H.-J."/>
            <person name="Ramirez L."/>
            <person name="Alfaro M."/>
            <person name="Sun H."/>
            <person name="Tritt A."/>
            <person name="Yoshinaga Y."/>
            <person name="Zwiers L.-H."/>
            <person name="Turgeon B."/>
            <person name="Goodwin S."/>
            <person name="Spatafora J."/>
            <person name="Crous P."/>
            <person name="Grigoriev I."/>
        </authorList>
    </citation>
    <scope>NUCLEOTIDE SEQUENCE</scope>
    <source>
        <strain evidence="3">CBS 116005</strain>
    </source>
</reference>
<keyword evidence="2" id="KW-1133">Transmembrane helix</keyword>
<keyword evidence="2" id="KW-0812">Transmembrane</keyword>
<feature type="transmembrane region" description="Helical" evidence="2">
    <location>
        <begin position="300"/>
        <end position="319"/>
    </location>
</feature>
<accession>A0A6G1LGZ3</accession>
<dbReference type="Proteomes" id="UP000799436">
    <property type="component" value="Unassembled WGS sequence"/>
</dbReference>
<keyword evidence="2" id="KW-0472">Membrane</keyword>
<evidence type="ECO:0000313" key="3">
    <source>
        <dbReference type="EMBL" id="KAF2771890.1"/>
    </source>
</evidence>
<protein>
    <submittedName>
        <fullName evidence="3">Uncharacterized protein</fullName>
    </submittedName>
</protein>
<sequence length="322" mass="35387">MVEQLDAFLTANATRLSRNAAFEPYFGPRNTPGRPSNAALASADEAPNGRSGVRRTVRRTTTVKQEEADPDYTSPNSASSPIDSARRIVSTAPAPALSPSTQLTTTRRTPGRPRTHPLQLPASPADVADLAEYETTHLYAGLNDLYTLSRIPEAIDHLRESCSSLAGVQMFFITLESWALQRELVSWVHLTDIRYWSGRTWPIYYPDLFDLLKGEFWSLTLLWLAIAFVIPSLFAYFFNLTIRNVKRHGVKVSVARYTVDPLVFNVVKGILTYVVLGTTFGSDVVGAHATRVRDALVGGYAGPVTGSAVVVLAALYEAAQRN</sequence>
<dbReference type="PANTHER" id="PTHR41807">
    <property type="entry name" value="GLUTATHIONE TRANSFERASE 3"/>
    <property type="match status" value="1"/>
</dbReference>
<evidence type="ECO:0000256" key="2">
    <source>
        <dbReference type="SAM" id="Phobius"/>
    </source>
</evidence>
<evidence type="ECO:0000313" key="4">
    <source>
        <dbReference type="Proteomes" id="UP000799436"/>
    </source>
</evidence>
<organism evidence="3 4">
    <name type="scientific">Teratosphaeria nubilosa</name>
    <dbReference type="NCBI Taxonomy" id="161662"/>
    <lineage>
        <taxon>Eukaryota</taxon>
        <taxon>Fungi</taxon>
        <taxon>Dikarya</taxon>
        <taxon>Ascomycota</taxon>
        <taxon>Pezizomycotina</taxon>
        <taxon>Dothideomycetes</taxon>
        <taxon>Dothideomycetidae</taxon>
        <taxon>Mycosphaerellales</taxon>
        <taxon>Teratosphaeriaceae</taxon>
        <taxon>Teratosphaeria</taxon>
    </lineage>
</organism>
<dbReference type="InterPro" id="IPR038872">
    <property type="entry name" value="Put_GTT3"/>
</dbReference>
<feature type="region of interest" description="Disordered" evidence="1">
    <location>
        <begin position="23"/>
        <end position="121"/>
    </location>
</feature>
<dbReference type="PANTHER" id="PTHR41807:SF1">
    <property type="entry name" value="GLUTATHIONE TRANSFERASE 3"/>
    <property type="match status" value="1"/>
</dbReference>
<dbReference type="AlphaFoldDB" id="A0A6G1LGZ3"/>
<dbReference type="GO" id="GO:0016020">
    <property type="term" value="C:membrane"/>
    <property type="evidence" value="ECO:0007669"/>
    <property type="project" value="TreeGrafter"/>
</dbReference>
<feature type="transmembrane region" description="Helical" evidence="2">
    <location>
        <begin position="216"/>
        <end position="238"/>
    </location>
</feature>
<proteinExistence type="predicted"/>
<evidence type="ECO:0000256" key="1">
    <source>
        <dbReference type="SAM" id="MobiDB-lite"/>
    </source>
</evidence>
<dbReference type="GO" id="GO:0005739">
    <property type="term" value="C:mitochondrion"/>
    <property type="evidence" value="ECO:0007669"/>
    <property type="project" value="UniProtKB-ARBA"/>
</dbReference>
<gene>
    <name evidence="3" type="ORF">EJ03DRAFT_10843</name>
</gene>
<name>A0A6G1LGZ3_9PEZI</name>
<dbReference type="InterPro" id="IPR036927">
    <property type="entry name" value="Cyt_c_oxase-like_su1_sf"/>
</dbReference>
<keyword evidence="4" id="KW-1185">Reference proteome</keyword>